<dbReference type="GO" id="GO:0051087">
    <property type="term" value="F:protein-folding chaperone binding"/>
    <property type="evidence" value="ECO:0007669"/>
    <property type="project" value="InterPro"/>
</dbReference>
<evidence type="ECO:0000256" key="4">
    <source>
        <dbReference type="ARBA" id="ARBA00022840"/>
    </source>
</evidence>
<proteinExistence type="predicted"/>
<dbReference type="GO" id="GO:0006952">
    <property type="term" value="P:defense response"/>
    <property type="evidence" value="ECO:0007669"/>
    <property type="project" value="UniProtKB-KW"/>
</dbReference>
<keyword evidence="7" id="KW-1185">Reference proteome</keyword>
<dbReference type="SUPFAM" id="SSF52058">
    <property type="entry name" value="L domain-like"/>
    <property type="match status" value="1"/>
</dbReference>
<comment type="caution">
    <text evidence="6">The sequence shown here is derived from an EMBL/GenBank/DDBJ whole genome shotgun (WGS) entry which is preliminary data.</text>
</comment>
<reference evidence="6 7" key="1">
    <citation type="journal article" date="2020" name="Mol. Plant">
        <title>The Chromosome-Based Rubber Tree Genome Provides New Insights into Spurge Genome Evolution and Rubber Biosynthesis.</title>
        <authorList>
            <person name="Liu J."/>
            <person name="Shi C."/>
            <person name="Shi C.C."/>
            <person name="Li W."/>
            <person name="Zhang Q.J."/>
            <person name="Zhang Y."/>
            <person name="Li K."/>
            <person name="Lu H.F."/>
            <person name="Shi C."/>
            <person name="Zhu S.T."/>
            <person name="Xiao Z.Y."/>
            <person name="Nan H."/>
            <person name="Yue Y."/>
            <person name="Zhu X.G."/>
            <person name="Wu Y."/>
            <person name="Hong X.N."/>
            <person name="Fan G.Y."/>
            <person name="Tong Y."/>
            <person name="Zhang D."/>
            <person name="Mao C.L."/>
            <person name="Liu Y.L."/>
            <person name="Hao S.J."/>
            <person name="Liu W.Q."/>
            <person name="Lv M.Q."/>
            <person name="Zhang H.B."/>
            <person name="Liu Y."/>
            <person name="Hu-Tang G.R."/>
            <person name="Wang J.P."/>
            <person name="Wang J.H."/>
            <person name="Sun Y.H."/>
            <person name="Ni S.B."/>
            <person name="Chen W.B."/>
            <person name="Zhang X.C."/>
            <person name="Jiao Y.N."/>
            <person name="Eichler E.E."/>
            <person name="Li G.H."/>
            <person name="Liu X."/>
            <person name="Gao L.Z."/>
        </authorList>
    </citation>
    <scope>NUCLEOTIDE SEQUENCE [LARGE SCALE GENOMIC DNA]</scope>
    <source>
        <strain evidence="7">cv. GT1</strain>
        <tissue evidence="6">Leaf</tissue>
    </source>
</reference>
<dbReference type="Proteomes" id="UP000467840">
    <property type="component" value="Chromosome 10"/>
</dbReference>
<evidence type="ECO:0000256" key="3">
    <source>
        <dbReference type="ARBA" id="ARBA00022821"/>
    </source>
</evidence>
<gene>
    <name evidence="6" type="ORF">GH714_026781</name>
</gene>
<dbReference type="Pfam" id="PF23559">
    <property type="entry name" value="WHD_DRP"/>
    <property type="match status" value="1"/>
</dbReference>
<evidence type="ECO:0000313" key="6">
    <source>
        <dbReference type="EMBL" id="KAF2320292.1"/>
    </source>
</evidence>
<dbReference type="InterPro" id="IPR041118">
    <property type="entry name" value="Rx_N"/>
</dbReference>
<dbReference type="PANTHER" id="PTHR36766:SF38">
    <property type="entry name" value="DISEASE RESISTANCE PROTEIN RGA3"/>
    <property type="match status" value="1"/>
</dbReference>
<protein>
    <recommendedName>
        <fullName evidence="5">BAG domain-containing protein</fullName>
    </recommendedName>
</protein>
<dbReference type="PANTHER" id="PTHR36766">
    <property type="entry name" value="PLANT BROAD-SPECTRUM MILDEW RESISTANCE PROTEIN RPW8"/>
    <property type="match status" value="1"/>
</dbReference>
<evidence type="ECO:0000256" key="1">
    <source>
        <dbReference type="ARBA" id="ARBA00022737"/>
    </source>
</evidence>
<evidence type="ECO:0000256" key="2">
    <source>
        <dbReference type="ARBA" id="ARBA00022741"/>
    </source>
</evidence>
<sequence>MPPQDPICLQGSCNLHPLQKDIISQFRSDQLQRQIQRQETVDAIRTNEREKLRINEALMGLLLRLDSVPGFNPTVREARREGITIKAVLLHAEELSSENRQVKEWLSMLKDAFYDADDLLDELSLKALQKQVMTGTRMAKEAIGERLDEIAENRKFFLEERHEERRIAANKGRDQTHSFHLKLCEVIGSSQCLIDVGLEYFGDLLWRSFFQEVEKDDLGNYTTCKMHDLMHDLAMSVVGEECTSSNFEVGYTNEKTRHISFKIDRLSHAKVISPSMLKANKVRTFLLLRSSTYWDYEEETPQIKELCSAMSALSCLRVLDLHQLRIMSVPRSVEKLKHLRGDGQPYRITNFAHMECPQLEAKCEKNVGEDWPKVAHIPNIDINGEEIQRNL</sequence>
<organism evidence="6 7">
    <name type="scientific">Hevea brasiliensis</name>
    <name type="common">Para rubber tree</name>
    <name type="synonym">Siphonia brasiliensis</name>
    <dbReference type="NCBI Taxonomy" id="3981"/>
    <lineage>
        <taxon>Eukaryota</taxon>
        <taxon>Viridiplantae</taxon>
        <taxon>Streptophyta</taxon>
        <taxon>Embryophyta</taxon>
        <taxon>Tracheophyta</taxon>
        <taxon>Spermatophyta</taxon>
        <taxon>Magnoliopsida</taxon>
        <taxon>eudicotyledons</taxon>
        <taxon>Gunneridae</taxon>
        <taxon>Pentapetalae</taxon>
        <taxon>rosids</taxon>
        <taxon>fabids</taxon>
        <taxon>Malpighiales</taxon>
        <taxon>Euphorbiaceae</taxon>
        <taxon>Crotonoideae</taxon>
        <taxon>Micrandreae</taxon>
        <taxon>Hevea</taxon>
    </lineage>
</organism>
<accession>A0A6A6N278</accession>
<feature type="domain" description="BAG" evidence="5">
    <location>
        <begin position="31"/>
        <end position="97"/>
    </location>
</feature>
<dbReference type="Pfam" id="PF18052">
    <property type="entry name" value="Rx_N"/>
    <property type="match status" value="1"/>
</dbReference>
<keyword evidence="1" id="KW-0677">Repeat</keyword>
<keyword evidence="2" id="KW-0547">Nucleotide-binding</keyword>
<name>A0A6A6N278_HEVBR</name>
<dbReference type="PROSITE" id="PS51035">
    <property type="entry name" value="BAG"/>
    <property type="match status" value="1"/>
</dbReference>
<dbReference type="InterPro" id="IPR058922">
    <property type="entry name" value="WHD_DRP"/>
</dbReference>
<evidence type="ECO:0000313" key="7">
    <source>
        <dbReference type="Proteomes" id="UP000467840"/>
    </source>
</evidence>
<dbReference type="EMBL" id="JAAGAX010000003">
    <property type="protein sequence ID" value="KAF2320292.1"/>
    <property type="molecule type" value="Genomic_DNA"/>
</dbReference>
<dbReference type="AlphaFoldDB" id="A0A6A6N278"/>
<keyword evidence="3" id="KW-0611">Plant defense</keyword>
<dbReference type="InterPro" id="IPR003103">
    <property type="entry name" value="BAG_domain"/>
</dbReference>
<dbReference type="GO" id="GO:0005524">
    <property type="term" value="F:ATP binding"/>
    <property type="evidence" value="ECO:0007669"/>
    <property type="project" value="UniProtKB-KW"/>
</dbReference>
<dbReference type="Gene3D" id="1.20.5.4130">
    <property type="match status" value="1"/>
</dbReference>
<keyword evidence="4" id="KW-0067">ATP-binding</keyword>
<dbReference type="SUPFAM" id="SSF63491">
    <property type="entry name" value="BAG domain"/>
    <property type="match status" value="1"/>
</dbReference>
<evidence type="ECO:0000259" key="5">
    <source>
        <dbReference type="PROSITE" id="PS51035"/>
    </source>
</evidence>